<sequence length="174" mass="19172">MMTSTSNPPTNFSILTARLNITYFDPTSPSHSAFLAHLWNTPDFIATNGKTSITDSHSVQTFIQTRIIPQYTCKGFGLLLFNFRPISNPRHENTLPIGTISLMQGDPPNRYSAPDNGFAILPDTKGENTRLRQRRRSLSTCNASGMCRGCLGFVRRGICVVGGCWKRAAWSSGG</sequence>
<evidence type="ECO:0000313" key="2">
    <source>
        <dbReference type="Proteomes" id="UP000248405"/>
    </source>
</evidence>
<dbReference type="OrthoDB" id="630895at2759"/>
<evidence type="ECO:0000313" key="1">
    <source>
        <dbReference type="EMBL" id="PYH63957.1"/>
    </source>
</evidence>
<name>A0A319AUE0_ASPVC</name>
<dbReference type="GeneID" id="37212401"/>
<gene>
    <name evidence="1" type="ORF">BO88DRAFT_408813</name>
</gene>
<dbReference type="RefSeq" id="XP_025557751.1">
    <property type="nucleotide sequence ID" value="XM_025707809.1"/>
</dbReference>
<keyword evidence="2" id="KW-1185">Reference proteome</keyword>
<organism evidence="1 2">
    <name type="scientific">Aspergillus vadensis (strain CBS 113365 / IMI 142717 / IBT 24658)</name>
    <dbReference type="NCBI Taxonomy" id="1448311"/>
    <lineage>
        <taxon>Eukaryota</taxon>
        <taxon>Fungi</taxon>
        <taxon>Dikarya</taxon>
        <taxon>Ascomycota</taxon>
        <taxon>Pezizomycotina</taxon>
        <taxon>Eurotiomycetes</taxon>
        <taxon>Eurotiomycetidae</taxon>
        <taxon>Eurotiales</taxon>
        <taxon>Aspergillaceae</taxon>
        <taxon>Aspergillus</taxon>
        <taxon>Aspergillus subgen. Circumdati</taxon>
    </lineage>
</organism>
<proteinExistence type="predicted"/>
<dbReference type="EMBL" id="KZ821647">
    <property type="protein sequence ID" value="PYH63957.1"/>
    <property type="molecule type" value="Genomic_DNA"/>
</dbReference>
<dbReference type="AlphaFoldDB" id="A0A319AUE0"/>
<dbReference type="Proteomes" id="UP000248405">
    <property type="component" value="Unassembled WGS sequence"/>
</dbReference>
<protein>
    <submittedName>
        <fullName evidence="1">Uncharacterized protein</fullName>
    </submittedName>
</protein>
<reference evidence="1" key="1">
    <citation type="submission" date="2016-12" db="EMBL/GenBank/DDBJ databases">
        <title>The genomes of Aspergillus section Nigri reveals drivers in fungal speciation.</title>
        <authorList>
            <consortium name="DOE Joint Genome Institute"/>
            <person name="Vesth T.C."/>
            <person name="Nybo J."/>
            <person name="Theobald S."/>
            <person name="Brandl J."/>
            <person name="Frisvad J.C."/>
            <person name="Nielsen K.F."/>
            <person name="Lyhne E.K."/>
            <person name="Kogle M.E."/>
            <person name="Kuo A."/>
            <person name="Riley R."/>
            <person name="Clum A."/>
            <person name="Nolan M."/>
            <person name="Lipzen A."/>
            <person name="Salamov A."/>
            <person name="Henrissat B."/>
            <person name="Wiebenga A."/>
            <person name="De Vries R.P."/>
            <person name="Grigoriev I.V."/>
            <person name="Mortensen U.H."/>
            <person name="Andersen M.R."/>
            <person name="Baker S.E."/>
        </authorList>
    </citation>
    <scope>NUCLEOTIDE SEQUENCE [LARGE SCALE GENOMIC DNA]</scope>
    <source>
        <strain evidence="1">CBS 113365</strain>
    </source>
</reference>
<accession>A0A319AUE0</accession>